<name>A0ABZ2CT83_9BACI</name>
<reference evidence="1 2" key="1">
    <citation type="submission" date="2024-01" db="EMBL/GenBank/DDBJ databases">
        <title>Culturomics analysis of mouse respiratory tract.</title>
        <authorList>
            <person name="Phillips A.M."/>
            <person name="Collette N.M."/>
            <person name="Mageeney C.M."/>
            <person name="Sinha A."/>
            <person name="Hern K.E."/>
            <person name="Arkin A.P."/>
            <person name="Williams K.P."/>
            <person name="Branda S."/>
        </authorList>
    </citation>
    <scope>NUCLEOTIDE SEQUENCE [LARGE SCALE GENOMIC DNA]</scope>
    <source>
        <strain evidence="1 2">CP20</strain>
    </source>
</reference>
<accession>A0ABZ2CT83</accession>
<evidence type="ECO:0000313" key="2">
    <source>
        <dbReference type="Proteomes" id="UP001341136"/>
    </source>
</evidence>
<sequence>MRTNYAQLTHGQIRLTTYDIDTTYDIERVTGWIDETHGQAYYQIGDELLMSGYDYDAEADEYDVTDYDRVQLLNSRSAITDDEFITLFCRLEKMSLHTFLRKYYDRKLDYNLRLDGLL</sequence>
<keyword evidence="2" id="KW-1185">Reference proteome</keyword>
<organism evidence="1 2">
    <name type="scientific">Shouchella rhizosphaerae</name>
    <dbReference type="NCBI Taxonomy" id="866786"/>
    <lineage>
        <taxon>Bacteria</taxon>
        <taxon>Bacillati</taxon>
        <taxon>Bacillota</taxon>
        <taxon>Bacilli</taxon>
        <taxon>Bacillales</taxon>
        <taxon>Bacillaceae</taxon>
        <taxon>Shouchella</taxon>
    </lineage>
</organism>
<protein>
    <submittedName>
        <fullName evidence="1">Uncharacterized protein</fullName>
    </submittedName>
</protein>
<dbReference type="EMBL" id="CP144921">
    <property type="protein sequence ID" value="WWA30386.1"/>
    <property type="molecule type" value="Genomic_DNA"/>
</dbReference>
<proteinExistence type="predicted"/>
<gene>
    <name evidence="1" type="ORF">V5G21_00895</name>
</gene>
<dbReference type="RefSeq" id="WP_338465143.1">
    <property type="nucleotide sequence ID" value="NZ_CP144921.1"/>
</dbReference>
<dbReference type="Proteomes" id="UP001341136">
    <property type="component" value="Chromosome"/>
</dbReference>
<evidence type="ECO:0000313" key="1">
    <source>
        <dbReference type="EMBL" id="WWA30386.1"/>
    </source>
</evidence>